<protein>
    <recommendedName>
        <fullName evidence="4">DUF1772 domain-containing protein</fullName>
    </recommendedName>
</protein>
<dbReference type="InterPro" id="IPR013901">
    <property type="entry name" value="Anthrone_oxy"/>
</dbReference>
<accession>A0ABQ3PB08</accession>
<proteinExistence type="predicted"/>
<sequence length="154" mass="16525">MTELLMALVLAGNGVAAGVFAGTVLGGVPLLMSLPPQGYVHAHRFLATRYDPFMPVTLAASALIDIVLAFTAPTGTARTLYGVAAVVLLSVMTVSVTKTVPINRWVVTLTPESMPDDWEDVDPRRDWQRWNAVRSSLCVLGLFVNLAALTTAWS</sequence>
<gene>
    <name evidence="2" type="ORF">Shyd_35870</name>
</gene>
<comment type="caution">
    <text evidence="2">The sequence shown here is derived from an EMBL/GenBank/DDBJ whole genome shotgun (WGS) entry which is preliminary data.</text>
</comment>
<name>A0ABQ3PB08_9ACTN</name>
<evidence type="ECO:0000256" key="1">
    <source>
        <dbReference type="SAM" id="Phobius"/>
    </source>
</evidence>
<feature type="transmembrane region" description="Helical" evidence="1">
    <location>
        <begin position="53"/>
        <end position="72"/>
    </location>
</feature>
<dbReference type="EMBL" id="BNDW01000019">
    <property type="protein sequence ID" value="GHI22216.1"/>
    <property type="molecule type" value="Genomic_DNA"/>
</dbReference>
<evidence type="ECO:0000313" key="2">
    <source>
        <dbReference type="EMBL" id="GHI22216.1"/>
    </source>
</evidence>
<evidence type="ECO:0000313" key="3">
    <source>
        <dbReference type="Proteomes" id="UP001052739"/>
    </source>
</evidence>
<keyword evidence="3" id="KW-1185">Reference proteome</keyword>
<feature type="transmembrane region" description="Helical" evidence="1">
    <location>
        <begin position="132"/>
        <end position="153"/>
    </location>
</feature>
<keyword evidence="1" id="KW-0472">Membrane</keyword>
<organism evidence="2 3">
    <name type="scientific">Streptomyces hydrogenans</name>
    <dbReference type="NCBI Taxonomy" id="1873719"/>
    <lineage>
        <taxon>Bacteria</taxon>
        <taxon>Bacillati</taxon>
        <taxon>Actinomycetota</taxon>
        <taxon>Actinomycetes</taxon>
        <taxon>Kitasatosporales</taxon>
        <taxon>Streptomycetaceae</taxon>
        <taxon>Streptomyces</taxon>
    </lineage>
</organism>
<keyword evidence="1" id="KW-1133">Transmembrane helix</keyword>
<feature type="transmembrane region" description="Helical" evidence="1">
    <location>
        <begin position="79"/>
        <end position="97"/>
    </location>
</feature>
<reference evidence="2" key="1">
    <citation type="submission" date="2024-05" db="EMBL/GenBank/DDBJ databases">
        <title>Whole genome shotgun sequence of Streptomyces hydrogenans NBRC 13475.</title>
        <authorList>
            <person name="Komaki H."/>
            <person name="Tamura T."/>
        </authorList>
    </citation>
    <scope>NUCLEOTIDE SEQUENCE</scope>
    <source>
        <strain evidence="2">NBRC 13475</strain>
    </source>
</reference>
<keyword evidence="1" id="KW-0812">Transmembrane</keyword>
<dbReference type="RefSeq" id="WP_226651774.1">
    <property type="nucleotide sequence ID" value="NZ_BNBS01000018.1"/>
</dbReference>
<dbReference type="Proteomes" id="UP001052739">
    <property type="component" value="Unassembled WGS sequence"/>
</dbReference>
<dbReference type="Pfam" id="PF08592">
    <property type="entry name" value="Anthrone_oxy"/>
    <property type="match status" value="1"/>
</dbReference>
<evidence type="ECO:0008006" key="4">
    <source>
        <dbReference type="Google" id="ProtNLM"/>
    </source>
</evidence>